<reference evidence="1" key="1">
    <citation type="submission" date="2018-05" db="EMBL/GenBank/DDBJ databases">
        <authorList>
            <person name="Lanie J.A."/>
            <person name="Ng W.-L."/>
            <person name="Kazmierczak K.M."/>
            <person name="Andrzejewski T.M."/>
            <person name="Davidsen T.M."/>
            <person name="Wayne K.J."/>
            <person name="Tettelin H."/>
            <person name="Glass J.I."/>
            <person name="Rusch D."/>
            <person name="Podicherti R."/>
            <person name="Tsui H.-C.T."/>
            <person name="Winkler M.E."/>
        </authorList>
    </citation>
    <scope>NUCLEOTIDE SEQUENCE</scope>
</reference>
<dbReference type="EMBL" id="UINC01002483">
    <property type="protein sequence ID" value="SUZ97170.1"/>
    <property type="molecule type" value="Genomic_DNA"/>
</dbReference>
<protein>
    <submittedName>
        <fullName evidence="1">Uncharacterized protein</fullName>
    </submittedName>
</protein>
<sequence>MFTDIVGHPGLSAKDANKVFKLLDKQKQLLIPILEE</sequence>
<proteinExistence type="predicted"/>
<name>A0A381RZB1_9ZZZZ</name>
<organism evidence="1">
    <name type="scientific">marine metagenome</name>
    <dbReference type="NCBI Taxonomy" id="408172"/>
    <lineage>
        <taxon>unclassified sequences</taxon>
        <taxon>metagenomes</taxon>
        <taxon>ecological metagenomes</taxon>
    </lineage>
</organism>
<evidence type="ECO:0000313" key="1">
    <source>
        <dbReference type="EMBL" id="SUZ97170.1"/>
    </source>
</evidence>
<accession>A0A381RZB1</accession>
<dbReference type="AlphaFoldDB" id="A0A381RZB1"/>
<gene>
    <name evidence="1" type="ORF">METZ01_LOCUS50024</name>
</gene>